<dbReference type="SUPFAM" id="SSF54975">
    <property type="entry name" value="Acylphosphatase/BLUF domain-like"/>
    <property type="match status" value="1"/>
</dbReference>
<dbReference type="PROSITE" id="PS50925">
    <property type="entry name" value="BLUF"/>
    <property type="match status" value="1"/>
</dbReference>
<dbReference type="Proteomes" id="UP000199441">
    <property type="component" value="Unassembled WGS sequence"/>
</dbReference>
<dbReference type="AlphaFoldDB" id="A0A1H2V9W0"/>
<dbReference type="GO" id="GO:0071949">
    <property type="term" value="F:FAD binding"/>
    <property type="evidence" value="ECO:0007669"/>
    <property type="project" value="InterPro"/>
</dbReference>
<dbReference type="GO" id="GO:0009882">
    <property type="term" value="F:blue light photoreceptor activity"/>
    <property type="evidence" value="ECO:0007669"/>
    <property type="project" value="InterPro"/>
</dbReference>
<gene>
    <name evidence="2" type="ORF">SAMN04488001_1454</name>
</gene>
<proteinExistence type="predicted"/>
<dbReference type="SMART" id="SM01034">
    <property type="entry name" value="BLUF"/>
    <property type="match status" value="1"/>
</dbReference>
<dbReference type="STRING" id="670155.SAMN04488001_1454"/>
<dbReference type="RefSeq" id="WP_170833412.1">
    <property type="nucleotide sequence ID" value="NZ_FNOI01000002.1"/>
</dbReference>
<evidence type="ECO:0000259" key="1">
    <source>
        <dbReference type="PROSITE" id="PS50925"/>
    </source>
</evidence>
<dbReference type="Pfam" id="PF04940">
    <property type="entry name" value="BLUF"/>
    <property type="match status" value="1"/>
</dbReference>
<protein>
    <submittedName>
        <fullName evidence="2">Sensors of blue-light using FAD</fullName>
    </submittedName>
</protein>
<dbReference type="EMBL" id="FNOI01000002">
    <property type="protein sequence ID" value="SDW65113.1"/>
    <property type="molecule type" value="Genomic_DNA"/>
</dbReference>
<dbReference type="Gene3D" id="3.30.70.100">
    <property type="match status" value="1"/>
</dbReference>
<keyword evidence="3" id="KW-1185">Reference proteome</keyword>
<dbReference type="InterPro" id="IPR007024">
    <property type="entry name" value="BLUF_domain"/>
</dbReference>
<organism evidence="2 3">
    <name type="scientific">Litoreibacter albidus</name>
    <dbReference type="NCBI Taxonomy" id="670155"/>
    <lineage>
        <taxon>Bacteria</taxon>
        <taxon>Pseudomonadati</taxon>
        <taxon>Pseudomonadota</taxon>
        <taxon>Alphaproteobacteria</taxon>
        <taxon>Rhodobacterales</taxon>
        <taxon>Roseobacteraceae</taxon>
        <taxon>Litoreibacter</taxon>
    </lineage>
</organism>
<evidence type="ECO:0000313" key="3">
    <source>
        <dbReference type="Proteomes" id="UP000199441"/>
    </source>
</evidence>
<reference evidence="3" key="1">
    <citation type="submission" date="2016-10" db="EMBL/GenBank/DDBJ databases">
        <authorList>
            <person name="Varghese N."/>
            <person name="Submissions S."/>
        </authorList>
    </citation>
    <scope>NUCLEOTIDE SEQUENCE [LARGE SCALE GENOMIC DNA]</scope>
    <source>
        <strain evidence="3">DSM 26922</strain>
    </source>
</reference>
<feature type="domain" description="BLUF" evidence="1">
    <location>
        <begin position="3"/>
        <end position="93"/>
    </location>
</feature>
<dbReference type="InterPro" id="IPR036046">
    <property type="entry name" value="Acylphosphatase-like_dom_sf"/>
</dbReference>
<name>A0A1H2V9W0_9RHOB</name>
<sequence>MNLTRLVYYSQRNPSEHMDVTALVETCKRTNARTNLTGFLHYNGDHFIQVVEGGRLEVSALLLRIMRDPRHSNIIIMSFGDVRERMFPDHPMGLHQGMTAQTRKAFLRYFSTAQVNPETVNVDNLLDALQDLSLEAAPTKLTISV</sequence>
<evidence type="ECO:0000313" key="2">
    <source>
        <dbReference type="EMBL" id="SDW65113.1"/>
    </source>
</evidence>
<dbReference type="SMR" id="A0A1H2V9W0"/>
<accession>A0A1H2V9W0</accession>